<gene>
    <name evidence="1" type="ORF">BT96DRAFT_951040</name>
</gene>
<keyword evidence="2" id="KW-1185">Reference proteome</keyword>
<sequence length="173" mass="20492">MSDSKKGHGRPSEWLPAETEFLEGFVEVYKKEKGLRETFFNEFWARWFAKFPLEGYRMSEELLRKLQLPRKNMRRQAPMKEEILDLREKEFEEKKAACENYQDCEDNREEEEEQNKVLVPSADKVSFAQQQFVSITQPIADKWALLLQGKVVITVYDVEDMPGQDKPKAYMQT</sequence>
<name>A0A6A4GDZ4_9AGAR</name>
<reference evidence="1" key="1">
    <citation type="journal article" date="2019" name="Environ. Microbiol.">
        <title>Fungal ecological strategies reflected in gene transcription - a case study of two litter decomposers.</title>
        <authorList>
            <person name="Barbi F."/>
            <person name="Kohler A."/>
            <person name="Barry K."/>
            <person name="Baskaran P."/>
            <person name="Daum C."/>
            <person name="Fauchery L."/>
            <person name="Ihrmark K."/>
            <person name="Kuo A."/>
            <person name="LaButti K."/>
            <person name="Lipzen A."/>
            <person name="Morin E."/>
            <person name="Grigoriev I.V."/>
            <person name="Henrissat B."/>
            <person name="Lindahl B."/>
            <person name="Martin F."/>
        </authorList>
    </citation>
    <scope>NUCLEOTIDE SEQUENCE</scope>
    <source>
        <strain evidence="1">JB14</strain>
    </source>
</reference>
<dbReference type="Proteomes" id="UP000799118">
    <property type="component" value="Unassembled WGS sequence"/>
</dbReference>
<dbReference type="OrthoDB" id="10650001at2759"/>
<dbReference type="AlphaFoldDB" id="A0A6A4GDZ4"/>
<dbReference type="EMBL" id="ML770327">
    <property type="protein sequence ID" value="KAE9383789.1"/>
    <property type="molecule type" value="Genomic_DNA"/>
</dbReference>
<protein>
    <submittedName>
        <fullName evidence="1">Uncharacterized protein</fullName>
    </submittedName>
</protein>
<organism evidence="1 2">
    <name type="scientific">Gymnopus androsaceus JB14</name>
    <dbReference type="NCBI Taxonomy" id="1447944"/>
    <lineage>
        <taxon>Eukaryota</taxon>
        <taxon>Fungi</taxon>
        <taxon>Dikarya</taxon>
        <taxon>Basidiomycota</taxon>
        <taxon>Agaricomycotina</taxon>
        <taxon>Agaricomycetes</taxon>
        <taxon>Agaricomycetidae</taxon>
        <taxon>Agaricales</taxon>
        <taxon>Marasmiineae</taxon>
        <taxon>Omphalotaceae</taxon>
        <taxon>Gymnopus</taxon>
    </lineage>
</organism>
<evidence type="ECO:0000313" key="2">
    <source>
        <dbReference type="Proteomes" id="UP000799118"/>
    </source>
</evidence>
<proteinExistence type="predicted"/>
<evidence type="ECO:0000313" key="1">
    <source>
        <dbReference type="EMBL" id="KAE9383789.1"/>
    </source>
</evidence>
<accession>A0A6A4GDZ4</accession>